<evidence type="ECO:0000256" key="5">
    <source>
        <dbReference type="ARBA" id="ARBA00023295"/>
    </source>
</evidence>
<dbReference type="OrthoDB" id="65569at2759"/>
<dbReference type="Proteomes" id="UP000736672">
    <property type="component" value="Unassembled WGS sequence"/>
</dbReference>
<dbReference type="InterPro" id="IPR001360">
    <property type="entry name" value="Glyco_hydro_1"/>
</dbReference>
<keyword evidence="5" id="KW-0326">Glycosidase</keyword>
<dbReference type="PRINTS" id="PR00131">
    <property type="entry name" value="GLHYDRLASE1"/>
</dbReference>
<evidence type="ECO:0000256" key="4">
    <source>
        <dbReference type="ARBA" id="ARBA00022801"/>
    </source>
</evidence>
<proteinExistence type="inferred from homology"/>
<name>A0A9P9K594_FUSSL</name>
<keyword evidence="4" id="KW-0378">Hydrolase</keyword>
<organism evidence="8 9">
    <name type="scientific">Fusarium solani</name>
    <name type="common">Filamentous fungus</name>
    <dbReference type="NCBI Taxonomy" id="169388"/>
    <lineage>
        <taxon>Eukaryota</taxon>
        <taxon>Fungi</taxon>
        <taxon>Dikarya</taxon>
        <taxon>Ascomycota</taxon>
        <taxon>Pezizomycotina</taxon>
        <taxon>Sordariomycetes</taxon>
        <taxon>Hypocreomycetidae</taxon>
        <taxon>Hypocreales</taxon>
        <taxon>Nectriaceae</taxon>
        <taxon>Fusarium</taxon>
        <taxon>Fusarium solani species complex</taxon>
    </lineage>
</organism>
<dbReference type="GO" id="GO:0080079">
    <property type="term" value="F:cellobiose glucosidase activity"/>
    <property type="evidence" value="ECO:0007669"/>
    <property type="project" value="UniProtKB-ARBA"/>
</dbReference>
<evidence type="ECO:0000256" key="2">
    <source>
        <dbReference type="ARBA" id="ARBA00010838"/>
    </source>
</evidence>
<gene>
    <name evidence="8" type="ORF">B0J15DRAFT_405319</name>
</gene>
<dbReference type="Gene3D" id="3.20.20.80">
    <property type="entry name" value="Glycosidases"/>
    <property type="match status" value="1"/>
</dbReference>
<dbReference type="Pfam" id="PF00232">
    <property type="entry name" value="Glyco_hydro_1"/>
    <property type="match status" value="1"/>
</dbReference>
<evidence type="ECO:0000313" key="8">
    <source>
        <dbReference type="EMBL" id="KAH7240659.1"/>
    </source>
</evidence>
<dbReference type="EMBL" id="JAGTJS010000020">
    <property type="protein sequence ID" value="KAH7240659.1"/>
    <property type="molecule type" value="Genomic_DNA"/>
</dbReference>
<keyword evidence="9" id="KW-1185">Reference proteome</keyword>
<evidence type="ECO:0000256" key="3">
    <source>
        <dbReference type="ARBA" id="ARBA00012744"/>
    </source>
</evidence>
<evidence type="ECO:0000256" key="7">
    <source>
        <dbReference type="RuleBase" id="RU003690"/>
    </source>
</evidence>
<sequence>MPSSGIVFDAAYENSLPSDFIWGYATAAPQIEGAWNVDGKGPSIWDTFSRVPGKIRDGSTASDGCGAYKLWKEDVARLKEYGARAYRFSIAWSRLIPLGGKDDPINKEGVQFYNDLIDELLRHGIQPWVTLYHWDLPQGLLDRYGGMLDQKRYTEDFVHYAGLCFERFGDRVKNWITYNEPGLTARAGYAQGRYAPGHTSVTEPYIVGHTQLVSHGHVCALYKNKFKPVQGGMIAITLDGNWYEPWDGNDDRDVEAAERAKEFEIGWFADPIYGKGECDYPASMRAQLGNRLPQFTAEEKALVRGSSEVYGMNSYTAFFVRHRDGPPQESDYRGNADFLDENSAKKPRGLETDTHWLRMCPWGWAKLLRWIWNRYETPIYITENGTTVKGEHGRSGPSQPGEILEDPFRVAFFKTYIDEVVKARQDGVVIKSYFAWSFIDNWEWALGYTSRFGVTWVDYDSPQKTRYAKRSAFFLRDYFGHLLE</sequence>
<dbReference type="PANTHER" id="PTHR10353">
    <property type="entry name" value="GLYCOSYL HYDROLASE"/>
    <property type="match status" value="1"/>
</dbReference>
<dbReference type="InterPro" id="IPR017853">
    <property type="entry name" value="GH"/>
</dbReference>
<dbReference type="SUPFAM" id="SSF51445">
    <property type="entry name" value="(Trans)glycosidases"/>
    <property type="match status" value="1"/>
</dbReference>
<evidence type="ECO:0000256" key="6">
    <source>
        <dbReference type="ARBA" id="ARBA00056775"/>
    </source>
</evidence>
<dbReference type="FunFam" id="3.20.20.80:FF:000011">
    <property type="entry name" value="Cytosolic beta-glucosidase"/>
    <property type="match status" value="1"/>
</dbReference>
<accession>A0A9P9K594</accession>
<comment type="catalytic activity">
    <reaction evidence="1">
        <text>Hydrolysis of terminal, non-reducing beta-D-glucosyl residues with release of beta-D-glucose.</text>
        <dbReference type="EC" id="3.2.1.21"/>
    </reaction>
</comment>
<reference evidence="8" key="1">
    <citation type="journal article" date="2021" name="Nat. Commun.">
        <title>Genetic determinants of endophytism in the Arabidopsis root mycobiome.</title>
        <authorList>
            <person name="Mesny F."/>
            <person name="Miyauchi S."/>
            <person name="Thiergart T."/>
            <person name="Pickel B."/>
            <person name="Atanasova L."/>
            <person name="Karlsson M."/>
            <person name="Huettel B."/>
            <person name="Barry K.W."/>
            <person name="Haridas S."/>
            <person name="Chen C."/>
            <person name="Bauer D."/>
            <person name="Andreopoulos W."/>
            <person name="Pangilinan J."/>
            <person name="LaButti K."/>
            <person name="Riley R."/>
            <person name="Lipzen A."/>
            <person name="Clum A."/>
            <person name="Drula E."/>
            <person name="Henrissat B."/>
            <person name="Kohler A."/>
            <person name="Grigoriev I.V."/>
            <person name="Martin F.M."/>
            <person name="Hacquard S."/>
        </authorList>
    </citation>
    <scope>NUCLEOTIDE SEQUENCE</scope>
    <source>
        <strain evidence="8">FSSC 5 MPI-SDFR-AT-0091</strain>
    </source>
</reference>
<dbReference type="EC" id="3.2.1.21" evidence="3"/>
<comment type="similarity">
    <text evidence="2 7">Belongs to the glycosyl hydrolase 1 family.</text>
</comment>
<dbReference type="AlphaFoldDB" id="A0A9P9K594"/>
<dbReference type="PANTHER" id="PTHR10353:SF134">
    <property type="entry name" value="PUTATIVE (AFU_ORTHOLOGUE AFUA_3G12600)-RELATED"/>
    <property type="match status" value="1"/>
</dbReference>
<evidence type="ECO:0000313" key="9">
    <source>
        <dbReference type="Proteomes" id="UP000736672"/>
    </source>
</evidence>
<evidence type="ECO:0000256" key="1">
    <source>
        <dbReference type="ARBA" id="ARBA00000448"/>
    </source>
</evidence>
<comment type="function">
    <text evidence="6">Plays an important role in cellulose degradation. Shows hydrolytic activity against several glycosidic compounds.</text>
</comment>
<protein>
    <recommendedName>
        <fullName evidence="3">beta-glucosidase</fullName>
        <ecNumber evidence="3">3.2.1.21</ecNumber>
    </recommendedName>
</protein>
<comment type="caution">
    <text evidence="8">The sequence shown here is derived from an EMBL/GenBank/DDBJ whole genome shotgun (WGS) entry which is preliminary data.</text>
</comment>
<dbReference type="GO" id="GO:0030245">
    <property type="term" value="P:cellulose catabolic process"/>
    <property type="evidence" value="ECO:0007669"/>
    <property type="project" value="UniProtKB-ARBA"/>
</dbReference>